<evidence type="ECO:0000259" key="11">
    <source>
        <dbReference type="Pfam" id="PF00326"/>
    </source>
</evidence>
<name>A0A6A5YW76_9PLEO</name>
<organism evidence="12 13">
    <name type="scientific">Lophiotrema nucula</name>
    <dbReference type="NCBI Taxonomy" id="690887"/>
    <lineage>
        <taxon>Eukaryota</taxon>
        <taxon>Fungi</taxon>
        <taxon>Dikarya</taxon>
        <taxon>Ascomycota</taxon>
        <taxon>Pezizomycotina</taxon>
        <taxon>Dothideomycetes</taxon>
        <taxon>Pleosporomycetidae</taxon>
        <taxon>Pleosporales</taxon>
        <taxon>Lophiotremataceae</taxon>
        <taxon>Lophiotrema</taxon>
    </lineage>
</organism>
<evidence type="ECO:0000256" key="2">
    <source>
        <dbReference type="ARBA" id="ARBA00010040"/>
    </source>
</evidence>
<evidence type="ECO:0000313" key="13">
    <source>
        <dbReference type="Proteomes" id="UP000799770"/>
    </source>
</evidence>
<dbReference type="SUPFAM" id="SSF82171">
    <property type="entry name" value="DPP6 N-terminal domain-like"/>
    <property type="match status" value="1"/>
</dbReference>
<keyword evidence="3" id="KW-0964">Secreted</keyword>
<evidence type="ECO:0000256" key="10">
    <source>
        <dbReference type="SAM" id="SignalP"/>
    </source>
</evidence>
<accession>A0A6A5YW76</accession>
<keyword evidence="8" id="KW-0325">Glycoprotein</keyword>
<dbReference type="InterPro" id="IPR001375">
    <property type="entry name" value="Peptidase_S9_cat"/>
</dbReference>
<evidence type="ECO:0000313" key="12">
    <source>
        <dbReference type="EMBL" id="KAF2111034.1"/>
    </source>
</evidence>
<keyword evidence="6 12" id="KW-0378">Hydrolase</keyword>
<dbReference type="GO" id="GO:0006508">
    <property type="term" value="P:proteolysis"/>
    <property type="evidence" value="ECO:0007669"/>
    <property type="project" value="UniProtKB-KW"/>
</dbReference>
<dbReference type="PANTHER" id="PTHR42776:SF11">
    <property type="entry name" value="DIPEPTIDYL-PEPTIDASE 5-RELATED"/>
    <property type="match status" value="1"/>
</dbReference>
<dbReference type="SUPFAM" id="SSF53474">
    <property type="entry name" value="alpha/beta-Hydrolases"/>
    <property type="match status" value="1"/>
</dbReference>
<evidence type="ECO:0000256" key="9">
    <source>
        <dbReference type="ARBA" id="ARBA00032829"/>
    </source>
</evidence>
<keyword evidence="13" id="KW-1185">Reference proteome</keyword>
<feature type="signal peptide" evidence="10">
    <location>
        <begin position="1"/>
        <end position="19"/>
    </location>
</feature>
<sequence>MGFAKAAFVVSALLGYARAIFTPEKMLAAPRRSTANVNPSGDVALFSSTTYNWTTHKSSTTWNILDVATGNVTEAPFDSSVSEVVWIGDTDTSILYINGSSDEIVGGVALYTADIGTDEFSPTRVASLDAPFAGLKATKTKSGSINFVVNCLSYWNNGSAYNPDLAEVPLSAGQLYDANFVTHFDHYLTQERYAIFSGVLSSINGSLAFDGTMRNLLFELPYTVTKPETPIVPNGDLGDYDISPDGSTVAFLTKAPHLSKANHTASYVYLVPHDGSAFPVPVNGPNTTAPETAQGFSQAPRWSSDSTKLVYQQQDGIAYESDRFKLYVAEINGLDSKITPIAENWDSSPSLALWSKDCSELYVVSELYAANRLWIIPANAEADFRPSNFTGPESVVADFAILPNGDALISSASSWTSRIFYTAKPDDASTKVLLSANEVDPELEGLKPSDVSNFWYEGGDGDLIQCFVYYPGDFDPNKKYPWVFNVHGGPQSSQGDSWSNRWNLRMWADQGYIVTSPQFTGTPSYGQNFTDAIQGNWGGTPYRDLEKLFSYVEENIPFVNTSNAVAVGASYGGYMMNWIQGHNLGRKFKALVTHDGKTNNINAYSELWFIEHDNNGTIWDNYENYARWDPLLHAKNFSTPQFVVHNDLDYRVVISEGYVLFNVLQSLGVPSRFLHFPDEGHWVLNRENSLVWHKSIFNWINYWTGKDEALLQDIVIKQ</sequence>
<dbReference type="EMBL" id="ML977336">
    <property type="protein sequence ID" value="KAF2111034.1"/>
    <property type="molecule type" value="Genomic_DNA"/>
</dbReference>
<feature type="domain" description="Peptidase S9 prolyl oligopeptidase catalytic" evidence="11">
    <location>
        <begin position="498"/>
        <end position="706"/>
    </location>
</feature>
<evidence type="ECO:0000256" key="8">
    <source>
        <dbReference type="ARBA" id="ARBA00023180"/>
    </source>
</evidence>
<dbReference type="InterPro" id="IPR029058">
    <property type="entry name" value="AB_hydrolase_fold"/>
</dbReference>
<protein>
    <recommendedName>
        <fullName evidence="9">Dipeptidyl-peptidase V</fullName>
    </recommendedName>
</protein>
<comment type="similarity">
    <text evidence="2">Belongs to the peptidase S9C family.</text>
</comment>
<dbReference type="AlphaFoldDB" id="A0A6A5YW76"/>
<proteinExistence type="inferred from homology"/>
<evidence type="ECO:0000256" key="4">
    <source>
        <dbReference type="ARBA" id="ARBA00022670"/>
    </source>
</evidence>
<dbReference type="Pfam" id="PF00326">
    <property type="entry name" value="Peptidase_S9"/>
    <property type="match status" value="1"/>
</dbReference>
<evidence type="ECO:0000256" key="5">
    <source>
        <dbReference type="ARBA" id="ARBA00022729"/>
    </source>
</evidence>
<dbReference type="GO" id="GO:0005576">
    <property type="term" value="C:extracellular region"/>
    <property type="evidence" value="ECO:0007669"/>
    <property type="project" value="UniProtKB-SubCell"/>
</dbReference>
<dbReference type="PANTHER" id="PTHR42776">
    <property type="entry name" value="SERINE PEPTIDASE S9 FAMILY MEMBER"/>
    <property type="match status" value="1"/>
</dbReference>
<keyword evidence="7" id="KW-0720">Serine protease</keyword>
<evidence type="ECO:0000256" key="3">
    <source>
        <dbReference type="ARBA" id="ARBA00022525"/>
    </source>
</evidence>
<gene>
    <name evidence="12" type="ORF">BDV96DRAFT_650636</name>
</gene>
<dbReference type="Gene3D" id="2.120.10.30">
    <property type="entry name" value="TolB, C-terminal domain"/>
    <property type="match status" value="1"/>
</dbReference>
<evidence type="ECO:0000256" key="6">
    <source>
        <dbReference type="ARBA" id="ARBA00022801"/>
    </source>
</evidence>
<dbReference type="InterPro" id="IPR011042">
    <property type="entry name" value="6-blade_b-propeller_TolB-like"/>
</dbReference>
<dbReference type="Proteomes" id="UP000799770">
    <property type="component" value="Unassembled WGS sequence"/>
</dbReference>
<evidence type="ECO:0000256" key="1">
    <source>
        <dbReference type="ARBA" id="ARBA00004613"/>
    </source>
</evidence>
<keyword evidence="5 10" id="KW-0732">Signal</keyword>
<keyword evidence="4" id="KW-0645">Protease</keyword>
<evidence type="ECO:0000256" key="7">
    <source>
        <dbReference type="ARBA" id="ARBA00022825"/>
    </source>
</evidence>
<reference evidence="12" key="1">
    <citation type="journal article" date="2020" name="Stud. Mycol.">
        <title>101 Dothideomycetes genomes: a test case for predicting lifestyles and emergence of pathogens.</title>
        <authorList>
            <person name="Haridas S."/>
            <person name="Albert R."/>
            <person name="Binder M."/>
            <person name="Bloem J."/>
            <person name="Labutti K."/>
            <person name="Salamov A."/>
            <person name="Andreopoulos B."/>
            <person name="Baker S."/>
            <person name="Barry K."/>
            <person name="Bills G."/>
            <person name="Bluhm B."/>
            <person name="Cannon C."/>
            <person name="Castanera R."/>
            <person name="Culley D."/>
            <person name="Daum C."/>
            <person name="Ezra D."/>
            <person name="Gonzalez J."/>
            <person name="Henrissat B."/>
            <person name="Kuo A."/>
            <person name="Liang C."/>
            <person name="Lipzen A."/>
            <person name="Lutzoni F."/>
            <person name="Magnuson J."/>
            <person name="Mondo S."/>
            <person name="Nolan M."/>
            <person name="Ohm R."/>
            <person name="Pangilinan J."/>
            <person name="Park H.-J."/>
            <person name="Ramirez L."/>
            <person name="Alfaro M."/>
            <person name="Sun H."/>
            <person name="Tritt A."/>
            <person name="Yoshinaga Y."/>
            <person name="Zwiers L.-H."/>
            <person name="Turgeon B."/>
            <person name="Goodwin S."/>
            <person name="Spatafora J."/>
            <person name="Crous P."/>
            <person name="Grigoriev I."/>
        </authorList>
    </citation>
    <scope>NUCLEOTIDE SEQUENCE</scope>
    <source>
        <strain evidence="12">CBS 627.86</strain>
    </source>
</reference>
<dbReference type="Gene3D" id="3.40.50.1820">
    <property type="entry name" value="alpha/beta hydrolase"/>
    <property type="match status" value="1"/>
</dbReference>
<feature type="chain" id="PRO_5025683784" description="Dipeptidyl-peptidase V" evidence="10">
    <location>
        <begin position="20"/>
        <end position="718"/>
    </location>
</feature>
<comment type="subcellular location">
    <subcellularLocation>
        <location evidence="1">Secreted</location>
    </subcellularLocation>
</comment>
<dbReference type="FunFam" id="3.40.50.1820:FF:000028">
    <property type="entry name" value="S9 family peptidase"/>
    <property type="match status" value="1"/>
</dbReference>
<dbReference type="OrthoDB" id="416344at2759"/>
<dbReference type="GO" id="GO:0004252">
    <property type="term" value="F:serine-type endopeptidase activity"/>
    <property type="evidence" value="ECO:0007669"/>
    <property type="project" value="TreeGrafter"/>
</dbReference>